<evidence type="ECO:0000256" key="1">
    <source>
        <dbReference type="ARBA" id="ARBA00004651"/>
    </source>
</evidence>
<sequence length="529" mass="56573">MVAMDPVSTIVWIVAFVVVTVTVTGFSRRIGWSAPFVLVVVGAAASFLPSVPRIELEPELVLYGLLPPLLFAAAIRTSIVDVRARRDGILLLSVGLVAFTVVTVGLTAWLVVPAISLAAAFAFGAVVAPTDAVAITAIAGRLGLPRRVVTVLEGESLLNDATALVALNAAIAAILSTVSPLSVTGDFVIAVVGGAAVGLAVGYVLAVIRRQLHAPVLDTSLSLVTPYLAFILGELVHGSGVLAVVIAGLFLGYRAPVIQSAEARIAESINWRTIQFLLENAVFLFIGLNLEAILEGVRLTGTGFWDTVWISLVILFALLVSRFAWMAITTSLYRYGPRRLRERGWSWRTGVAVSFAGMRGVVTLAAVFLLPPETPQRELLQLLAFVVVVGTLLQALALPWIIRRLRLPPPDRSQERTEAQMLLAEAQTAGLARLDAEVTDADEARVIGRLRTNAVFLADALDNPAPDDAEPLPAAYNRLRRAMIEAEREAVLAARVQGRYQEPAIRSALAFIDVEESALKAGSPKRLEG</sequence>
<comment type="function">
    <text evidence="10">Na(+)/H(+) antiporter that extrudes sodium in exchange for external protons.</text>
</comment>
<evidence type="ECO:0000256" key="2">
    <source>
        <dbReference type="ARBA" id="ARBA00022448"/>
    </source>
</evidence>
<feature type="transmembrane region" description="Helical" evidence="10">
    <location>
        <begin position="118"/>
        <end position="140"/>
    </location>
</feature>
<evidence type="ECO:0000256" key="3">
    <source>
        <dbReference type="ARBA" id="ARBA00022475"/>
    </source>
</evidence>
<accession>A0A4R9BYV7</accession>
<dbReference type="GO" id="GO:0098719">
    <property type="term" value="P:sodium ion import across plasma membrane"/>
    <property type="evidence" value="ECO:0007669"/>
    <property type="project" value="TreeGrafter"/>
</dbReference>
<feature type="transmembrane region" description="Helical" evidence="10">
    <location>
        <begin position="30"/>
        <end position="48"/>
    </location>
</feature>
<feature type="transmembrane region" description="Helical" evidence="10">
    <location>
        <begin position="60"/>
        <end position="77"/>
    </location>
</feature>
<dbReference type="PANTHER" id="PTHR10110">
    <property type="entry name" value="SODIUM/HYDROGEN EXCHANGER"/>
    <property type="match status" value="1"/>
</dbReference>
<reference evidence="12 13" key="1">
    <citation type="submission" date="2019-03" db="EMBL/GenBank/DDBJ databases">
        <title>Genomics of glacier-inhabiting Cryobacterium strains.</title>
        <authorList>
            <person name="Liu Q."/>
            <person name="Xin Y.-H."/>
        </authorList>
    </citation>
    <scope>NUCLEOTIDE SEQUENCE [LARGE SCALE GENOMIC DNA]</scope>
    <source>
        <strain evidence="12 13">Sr59</strain>
    </source>
</reference>
<evidence type="ECO:0000256" key="7">
    <source>
        <dbReference type="ARBA" id="ARBA00023065"/>
    </source>
</evidence>
<comment type="similarity">
    <text evidence="10">Belongs to the monovalent cation:proton antiporter 1 (CPA1) transporter (TC 2.A.36) family.</text>
</comment>
<dbReference type="GO" id="GO:0015386">
    <property type="term" value="F:potassium:proton antiporter activity"/>
    <property type="evidence" value="ECO:0007669"/>
    <property type="project" value="TreeGrafter"/>
</dbReference>
<evidence type="ECO:0000256" key="4">
    <source>
        <dbReference type="ARBA" id="ARBA00022692"/>
    </source>
</evidence>
<evidence type="ECO:0000256" key="9">
    <source>
        <dbReference type="ARBA" id="ARBA00023201"/>
    </source>
</evidence>
<evidence type="ECO:0000256" key="8">
    <source>
        <dbReference type="ARBA" id="ARBA00023136"/>
    </source>
</evidence>
<evidence type="ECO:0000256" key="5">
    <source>
        <dbReference type="ARBA" id="ARBA00022989"/>
    </source>
</evidence>
<feature type="transmembrane region" description="Helical" evidence="10">
    <location>
        <begin position="6"/>
        <end position="23"/>
    </location>
</feature>
<dbReference type="InterPro" id="IPR006153">
    <property type="entry name" value="Cation/H_exchanger_TM"/>
</dbReference>
<dbReference type="PANTHER" id="PTHR10110:SF86">
    <property type="entry name" value="SODIUM_HYDROGEN EXCHANGER 7"/>
    <property type="match status" value="1"/>
</dbReference>
<name>A0A4R9BYV7_9MICO</name>
<evidence type="ECO:0000313" key="13">
    <source>
        <dbReference type="Proteomes" id="UP000298468"/>
    </source>
</evidence>
<dbReference type="Pfam" id="PF00999">
    <property type="entry name" value="Na_H_Exchanger"/>
    <property type="match status" value="1"/>
</dbReference>
<keyword evidence="2 10" id="KW-0813">Transport</keyword>
<feature type="transmembrane region" description="Helical" evidence="10">
    <location>
        <begin position="89"/>
        <end position="112"/>
    </location>
</feature>
<feature type="transmembrane region" description="Helical" evidence="10">
    <location>
        <begin position="161"/>
        <end position="181"/>
    </location>
</feature>
<feature type="transmembrane region" description="Helical" evidence="10">
    <location>
        <begin position="308"/>
        <end position="328"/>
    </location>
</feature>
<dbReference type="GO" id="GO:0005886">
    <property type="term" value="C:plasma membrane"/>
    <property type="evidence" value="ECO:0007669"/>
    <property type="project" value="UniProtKB-SubCell"/>
</dbReference>
<keyword evidence="4 10" id="KW-0812">Transmembrane</keyword>
<gene>
    <name evidence="12" type="ORF">E3T61_06225</name>
</gene>
<keyword evidence="8 10" id="KW-0472">Membrane</keyword>
<evidence type="ECO:0000313" key="12">
    <source>
        <dbReference type="EMBL" id="TFD92696.1"/>
    </source>
</evidence>
<dbReference type="GO" id="GO:0051453">
    <property type="term" value="P:regulation of intracellular pH"/>
    <property type="evidence" value="ECO:0007669"/>
    <property type="project" value="TreeGrafter"/>
</dbReference>
<keyword evidence="13" id="KW-1185">Reference proteome</keyword>
<evidence type="ECO:0000256" key="10">
    <source>
        <dbReference type="RuleBase" id="RU366002"/>
    </source>
</evidence>
<protein>
    <submittedName>
        <fullName evidence="12">Na+/H+ antiporter</fullName>
    </submittedName>
</protein>
<dbReference type="Proteomes" id="UP000298468">
    <property type="component" value="Unassembled WGS sequence"/>
</dbReference>
<dbReference type="OrthoDB" id="57886at2"/>
<keyword evidence="10" id="KW-0050">Antiport</keyword>
<dbReference type="InterPro" id="IPR018422">
    <property type="entry name" value="Cation/H_exchanger_CPA1"/>
</dbReference>
<feature type="domain" description="Cation/H+ exchanger transmembrane" evidence="11">
    <location>
        <begin position="20"/>
        <end position="403"/>
    </location>
</feature>
<feature type="transmembrane region" description="Helical" evidence="10">
    <location>
        <begin position="382"/>
        <end position="402"/>
    </location>
</feature>
<evidence type="ECO:0000259" key="11">
    <source>
        <dbReference type="Pfam" id="PF00999"/>
    </source>
</evidence>
<keyword evidence="9 10" id="KW-0739">Sodium transport</keyword>
<dbReference type="NCBIfam" id="TIGR00831">
    <property type="entry name" value="a_cpa1"/>
    <property type="match status" value="1"/>
</dbReference>
<feature type="transmembrane region" description="Helical" evidence="10">
    <location>
        <begin position="239"/>
        <end position="257"/>
    </location>
</feature>
<dbReference type="EMBL" id="SOHM01000011">
    <property type="protein sequence ID" value="TFD92696.1"/>
    <property type="molecule type" value="Genomic_DNA"/>
</dbReference>
<comment type="caution">
    <text evidence="12">The sequence shown here is derived from an EMBL/GenBank/DDBJ whole genome shotgun (WGS) entry which is preliminary data.</text>
</comment>
<evidence type="ECO:0000256" key="6">
    <source>
        <dbReference type="ARBA" id="ARBA00023053"/>
    </source>
</evidence>
<feature type="transmembrane region" description="Helical" evidence="10">
    <location>
        <begin position="187"/>
        <end position="208"/>
    </location>
</feature>
<keyword evidence="3 10" id="KW-1003">Cell membrane</keyword>
<keyword evidence="5 10" id="KW-1133">Transmembrane helix</keyword>
<organism evidence="12 13">
    <name type="scientific">Cryobacterium lactosi</name>
    <dbReference type="NCBI Taxonomy" id="1259202"/>
    <lineage>
        <taxon>Bacteria</taxon>
        <taxon>Bacillati</taxon>
        <taxon>Actinomycetota</taxon>
        <taxon>Actinomycetes</taxon>
        <taxon>Micrococcales</taxon>
        <taxon>Microbacteriaceae</taxon>
        <taxon>Cryobacterium</taxon>
    </lineage>
</organism>
<dbReference type="AlphaFoldDB" id="A0A4R9BYV7"/>
<keyword evidence="7 10" id="KW-0406">Ion transport</keyword>
<keyword evidence="6 10" id="KW-0915">Sodium</keyword>
<feature type="transmembrane region" description="Helical" evidence="10">
    <location>
        <begin position="349"/>
        <end position="370"/>
    </location>
</feature>
<comment type="subcellular location">
    <subcellularLocation>
        <location evidence="1 10">Cell membrane</location>
        <topology evidence="1 10">Multi-pass membrane protein</topology>
    </subcellularLocation>
</comment>
<proteinExistence type="inferred from homology"/>
<dbReference type="Gene3D" id="6.10.140.1330">
    <property type="match status" value="1"/>
</dbReference>
<dbReference type="InterPro" id="IPR004705">
    <property type="entry name" value="Cation/H_exchanger_CPA1_bac"/>
</dbReference>
<dbReference type="GO" id="GO:0015385">
    <property type="term" value="F:sodium:proton antiporter activity"/>
    <property type="evidence" value="ECO:0007669"/>
    <property type="project" value="InterPro"/>
</dbReference>